<evidence type="ECO:0000256" key="17">
    <source>
        <dbReference type="ARBA" id="ARBA00023239"/>
    </source>
</evidence>
<feature type="binding site" evidence="19">
    <location>
        <begin position="127"/>
        <end position="131"/>
    </location>
    <ligand>
        <name>NAD(+)</name>
        <dbReference type="ChEBI" id="CHEBI:57540"/>
    </ligand>
</feature>
<dbReference type="Pfam" id="PF01761">
    <property type="entry name" value="DHQ_synthase"/>
    <property type="match status" value="1"/>
</dbReference>
<dbReference type="Gene3D" id="1.20.1090.10">
    <property type="entry name" value="Dehydroquinate synthase-like - alpha domain"/>
    <property type="match status" value="1"/>
</dbReference>
<keyword evidence="14 19" id="KW-0862">Zinc</keyword>
<dbReference type="PANTHER" id="PTHR43622:SF7">
    <property type="entry name" value="3-DEHYDROQUINATE SYNTHASE, CHLOROPLASTIC"/>
    <property type="match status" value="1"/>
</dbReference>
<evidence type="ECO:0000256" key="7">
    <source>
        <dbReference type="ARBA" id="ARBA00005412"/>
    </source>
</evidence>
<evidence type="ECO:0000256" key="11">
    <source>
        <dbReference type="ARBA" id="ARBA00022605"/>
    </source>
</evidence>
<keyword evidence="10 19" id="KW-0963">Cytoplasm</keyword>
<evidence type="ECO:0000256" key="6">
    <source>
        <dbReference type="ARBA" id="ARBA00004661"/>
    </source>
</evidence>
<protein>
    <recommendedName>
        <fullName evidence="9 19">3-dehydroquinate synthase</fullName>
        <shortName evidence="19">DHQS</shortName>
        <ecNumber evidence="8 19">4.2.3.4</ecNumber>
    </recommendedName>
</protein>
<dbReference type="InterPro" id="IPR030963">
    <property type="entry name" value="DHQ_synth_fam"/>
</dbReference>
<dbReference type="FunFam" id="3.40.50.1970:FF:000007">
    <property type="entry name" value="Pentafunctional AROM polypeptide"/>
    <property type="match status" value="1"/>
</dbReference>
<comment type="cofactor">
    <cofactor evidence="3">
        <name>Zn(2+)</name>
        <dbReference type="ChEBI" id="CHEBI:29105"/>
    </cofactor>
</comment>
<evidence type="ECO:0000259" key="21">
    <source>
        <dbReference type="Pfam" id="PF24621"/>
    </source>
</evidence>
<name>A0A432MN24_9BACT</name>
<dbReference type="OrthoDB" id="9806583at2"/>
<comment type="caution">
    <text evidence="19">Lacks conserved residue(s) required for the propagation of feature annotation.</text>
</comment>
<dbReference type="InterPro" id="IPR030960">
    <property type="entry name" value="DHQS/DOIS_N"/>
</dbReference>
<keyword evidence="13 19" id="KW-0547">Nucleotide-binding</keyword>
<keyword evidence="12 19" id="KW-0479">Metal-binding</keyword>
<dbReference type="EMBL" id="RYZH01000008">
    <property type="protein sequence ID" value="RUL88649.1"/>
    <property type="molecule type" value="Genomic_DNA"/>
</dbReference>
<feature type="binding site" evidence="19">
    <location>
        <position position="164"/>
    </location>
    <ligand>
        <name>NAD(+)</name>
        <dbReference type="ChEBI" id="CHEBI:57540"/>
    </ligand>
</feature>
<evidence type="ECO:0000256" key="13">
    <source>
        <dbReference type="ARBA" id="ARBA00022741"/>
    </source>
</evidence>
<feature type="domain" description="3-dehydroquinate synthase C-terminal" evidence="21">
    <location>
        <begin position="203"/>
        <end position="348"/>
    </location>
</feature>
<dbReference type="Pfam" id="PF24621">
    <property type="entry name" value="DHQS_C"/>
    <property type="match status" value="1"/>
</dbReference>
<sequence>MTDRPPDQDDQATSPGLTVPVPLGDRSYAIRIVSGDPIGFGPFARSSLDASRAGRGCRVALVVTDANVAALASRHAEALAGQGIAAEVAAVPPGEGSKSLDQAAVLLDRLIAMKADRHAAVVAVGGGVVGDLAGFVAATYARGVPLLMAPTTLLAQVDSSVGGKVAVNRPAAKNIVGAFHQPVGVWIDTDSLESLPPRELRCGMAEVVKYGVILDASFFDEVERTADAMLALEPGVVRRVVARCCELKAEVVSQDEREQTGLRAVLNFGHTIGHAIEAVAGYGGPFQHGEAVSAGMVAEARLAERLGWIDDSLADRLSNLLRLLGLPTSAPGLDPDALLDAMTLDKKNRGGRIRFVLPRRLGLVELTDAPTEADLRVVLGELTSPAV</sequence>
<dbReference type="InterPro" id="IPR016037">
    <property type="entry name" value="DHQ_synth_AroB"/>
</dbReference>
<dbReference type="Gene3D" id="3.40.50.1970">
    <property type="match status" value="1"/>
</dbReference>
<evidence type="ECO:0000256" key="19">
    <source>
        <dbReference type="HAMAP-Rule" id="MF_00110"/>
    </source>
</evidence>
<dbReference type="GO" id="GO:0009423">
    <property type="term" value="P:chorismate biosynthetic process"/>
    <property type="evidence" value="ECO:0007669"/>
    <property type="project" value="UniProtKB-UniRule"/>
</dbReference>
<feature type="domain" description="3-dehydroquinate synthase N-terminal" evidence="20">
    <location>
        <begin position="90"/>
        <end position="201"/>
    </location>
</feature>
<dbReference type="CDD" id="cd08195">
    <property type="entry name" value="DHQS"/>
    <property type="match status" value="1"/>
</dbReference>
<dbReference type="SUPFAM" id="SSF56796">
    <property type="entry name" value="Dehydroquinate synthase-like"/>
    <property type="match status" value="1"/>
</dbReference>
<comment type="cofactor">
    <cofactor evidence="19">
        <name>Co(2+)</name>
        <dbReference type="ChEBI" id="CHEBI:48828"/>
    </cofactor>
    <cofactor evidence="19">
        <name>Zn(2+)</name>
        <dbReference type="ChEBI" id="CHEBI:29105"/>
    </cofactor>
    <text evidence="19">Binds 1 divalent metal cation per subunit. Can use either Co(2+) or Zn(2+).</text>
</comment>
<dbReference type="GO" id="GO:0003856">
    <property type="term" value="F:3-dehydroquinate synthase activity"/>
    <property type="evidence" value="ECO:0007669"/>
    <property type="project" value="UniProtKB-UniRule"/>
</dbReference>
<evidence type="ECO:0000313" key="22">
    <source>
        <dbReference type="EMBL" id="RUL88649.1"/>
    </source>
</evidence>
<keyword evidence="16 19" id="KW-0057">Aromatic amino acid biosynthesis</keyword>
<dbReference type="GO" id="GO:0005737">
    <property type="term" value="C:cytoplasm"/>
    <property type="evidence" value="ECO:0007669"/>
    <property type="project" value="UniProtKB-SubCell"/>
</dbReference>
<feature type="binding site" evidence="19">
    <location>
        <begin position="151"/>
        <end position="152"/>
    </location>
    <ligand>
        <name>NAD(+)</name>
        <dbReference type="ChEBI" id="CHEBI:57540"/>
    </ligand>
</feature>
<feature type="binding site" evidence="19">
    <location>
        <position position="173"/>
    </location>
    <ligand>
        <name>NAD(+)</name>
        <dbReference type="ChEBI" id="CHEBI:57540"/>
    </ligand>
</feature>
<reference evidence="22 23" key="2">
    <citation type="submission" date="2019-01" db="EMBL/GenBank/DDBJ databases">
        <title>Tautonia sociabilis, a novel thermotolerant planctomycete of Isosphaeraceae family, isolated from a 4000 m deep subterranean habitat.</title>
        <authorList>
            <person name="Kovaleva O.L."/>
            <person name="Elcheninov A.G."/>
            <person name="Van Heerden E."/>
            <person name="Toshchakov S.V."/>
            <person name="Novikov A."/>
            <person name="Bonch-Osmolovskaya E.A."/>
            <person name="Kublanov I.V."/>
        </authorList>
    </citation>
    <scope>NUCLEOTIDE SEQUENCE [LARGE SCALE GENOMIC DNA]</scope>
    <source>
        <strain evidence="22 23">GM2012</strain>
    </source>
</reference>
<dbReference type="PANTHER" id="PTHR43622">
    <property type="entry name" value="3-DEHYDROQUINATE SYNTHASE"/>
    <property type="match status" value="1"/>
</dbReference>
<dbReference type="NCBIfam" id="TIGR01357">
    <property type="entry name" value="aroB"/>
    <property type="match status" value="1"/>
</dbReference>
<dbReference type="Proteomes" id="UP000280296">
    <property type="component" value="Unassembled WGS sequence"/>
</dbReference>
<keyword evidence="18 19" id="KW-0170">Cobalt</keyword>
<dbReference type="AlphaFoldDB" id="A0A432MN24"/>
<dbReference type="UniPathway" id="UPA00053">
    <property type="reaction ID" value="UER00085"/>
</dbReference>
<evidence type="ECO:0000256" key="4">
    <source>
        <dbReference type="ARBA" id="ARBA00003485"/>
    </source>
</evidence>
<evidence type="ECO:0000256" key="10">
    <source>
        <dbReference type="ARBA" id="ARBA00022490"/>
    </source>
</evidence>
<keyword evidence="23" id="KW-1185">Reference proteome</keyword>
<dbReference type="InterPro" id="IPR056179">
    <property type="entry name" value="DHQS_C"/>
</dbReference>
<reference evidence="22 23" key="1">
    <citation type="submission" date="2018-12" db="EMBL/GenBank/DDBJ databases">
        <authorList>
            <person name="Toschakov S.V."/>
        </authorList>
    </citation>
    <scope>NUCLEOTIDE SEQUENCE [LARGE SCALE GENOMIC DNA]</scope>
    <source>
        <strain evidence="22 23">GM2012</strain>
    </source>
</reference>
<evidence type="ECO:0000313" key="23">
    <source>
        <dbReference type="Proteomes" id="UP000280296"/>
    </source>
</evidence>
<keyword evidence="15 19" id="KW-0520">NAD</keyword>
<comment type="pathway">
    <text evidence="6 19">Metabolic intermediate biosynthesis; chorismate biosynthesis; chorismate from D-erythrose 4-phosphate and phosphoenolpyruvate: step 2/7.</text>
</comment>
<evidence type="ECO:0000256" key="5">
    <source>
        <dbReference type="ARBA" id="ARBA00004496"/>
    </source>
</evidence>
<dbReference type="PIRSF" id="PIRSF001455">
    <property type="entry name" value="DHQ_synth"/>
    <property type="match status" value="1"/>
</dbReference>
<feature type="binding site" evidence="19">
    <location>
        <position position="270"/>
    </location>
    <ligand>
        <name>Zn(2+)</name>
        <dbReference type="ChEBI" id="CHEBI:29105"/>
    </ligand>
</feature>
<gene>
    <name evidence="19 22" type="primary">aroB</name>
    <name evidence="22" type="ORF">TsocGM_05790</name>
</gene>
<evidence type="ECO:0000256" key="15">
    <source>
        <dbReference type="ARBA" id="ARBA00023027"/>
    </source>
</evidence>
<dbReference type="InterPro" id="IPR050071">
    <property type="entry name" value="Dehydroquinate_synthase"/>
</dbReference>
<comment type="cofactor">
    <cofactor evidence="2 19">
        <name>NAD(+)</name>
        <dbReference type="ChEBI" id="CHEBI:57540"/>
    </cofactor>
</comment>
<keyword evidence="17 19" id="KW-0456">Lyase</keyword>
<dbReference type="EC" id="4.2.3.4" evidence="8 19"/>
<evidence type="ECO:0000256" key="12">
    <source>
        <dbReference type="ARBA" id="ARBA00022723"/>
    </source>
</evidence>
<feature type="binding site" evidence="19">
    <location>
        <position position="288"/>
    </location>
    <ligand>
        <name>Zn(2+)</name>
        <dbReference type="ChEBI" id="CHEBI:29105"/>
    </ligand>
</feature>
<comment type="function">
    <text evidence="4 19">Catalyzes the conversion of 3-deoxy-D-arabino-heptulosonate 7-phosphate (DAHP) to dehydroquinate (DHQ).</text>
</comment>
<evidence type="ECO:0000256" key="2">
    <source>
        <dbReference type="ARBA" id="ARBA00001911"/>
    </source>
</evidence>
<evidence type="ECO:0000256" key="1">
    <source>
        <dbReference type="ARBA" id="ARBA00001393"/>
    </source>
</evidence>
<dbReference type="HAMAP" id="MF_00110">
    <property type="entry name" value="DHQ_synthase"/>
    <property type="match status" value="1"/>
</dbReference>
<dbReference type="GO" id="GO:0046872">
    <property type="term" value="F:metal ion binding"/>
    <property type="evidence" value="ECO:0007669"/>
    <property type="project" value="UniProtKB-KW"/>
</dbReference>
<evidence type="ECO:0000256" key="8">
    <source>
        <dbReference type="ARBA" id="ARBA00013031"/>
    </source>
</evidence>
<evidence type="ECO:0000256" key="9">
    <source>
        <dbReference type="ARBA" id="ARBA00017684"/>
    </source>
</evidence>
<organism evidence="22 23">
    <name type="scientific">Tautonia sociabilis</name>
    <dbReference type="NCBI Taxonomy" id="2080755"/>
    <lineage>
        <taxon>Bacteria</taxon>
        <taxon>Pseudomonadati</taxon>
        <taxon>Planctomycetota</taxon>
        <taxon>Planctomycetia</taxon>
        <taxon>Isosphaerales</taxon>
        <taxon>Isosphaeraceae</taxon>
        <taxon>Tautonia</taxon>
    </lineage>
</organism>
<proteinExistence type="inferred from homology"/>
<keyword evidence="11 19" id="KW-0028">Amino-acid biosynthesis</keyword>
<comment type="caution">
    <text evidence="22">The sequence shown here is derived from an EMBL/GenBank/DDBJ whole genome shotgun (WGS) entry which is preliminary data.</text>
</comment>
<feature type="binding site" evidence="19">
    <location>
        <position position="206"/>
    </location>
    <ligand>
        <name>Zn(2+)</name>
        <dbReference type="ChEBI" id="CHEBI:29105"/>
    </ligand>
</feature>
<comment type="subcellular location">
    <subcellularLocation>
        <location evidence="5 19">Cytoplasm</location>
    </subcellularLocation>
</comment>
<dbReference type="GO" id="GO:0009073">
    <property type="term" value="P:aromatic amino acid family biosynthetic process"/>
    <property type="evidence" value="ECO:0007669"/>
    <property type="project" value="UniProtKB-KW"/>
</dbReference>
<evidence type="ECO:0000256" key="14">
    <source>
        <dbReference type="ARBA" id="ARBA00022833"/>
    </source>
</evidence>
<accession>A0A432MN24</accession>
<comment type="catalytic activity">
    <reaction evidence="1 19">
        <text>7-phospho-2-dehydro-3-deoxy-D-arabino-heptonate = 3-dehydroquinate + phosphate</text>
        <dbReference type="Rhea" id="RHEA:21968"/>
        <dbReference type="ChEBI" id="CHEBI:32364"/>
        <dbReference type="ChEBI" id="CHEBI:43474"/>
        <dbReference type="ChEBI" id="CHEBI:58394"/>
        <dbReference type="EC" id="4.2.3.4"/>
    </reaction>
</comment>
<evidence type="ECO:0000256" key="18">
    <source>
        <dbReference type="ARBA" id="ARBA00023285"/>
    </source>
</evidence>
<dbReference type="GO" id="GO:0000166">
    <property type="term" value="F:nucleotide binding"/>
    <property type="evidence" value="ECO:0007669"/>
    <property type="project" value="UniProtKB-KW"/>
</dbReference>
<evidence type="ECO:0000259" key="20">
    <source>
        <dbReference type="Pfam" id="PF01761"/>
    </source>
</evidence>
<evidence type="ECO:0000256" key="3">
    <source>
        <dbReference type="ARBA" id="ARBA00001947"/>
    </source>
</evidence>
<dbReference type="GO" id="GO:0008652">
    <property type="term" value="P:amino acid biosynthetic process"/>
    <property type="evidence" value="ECO:0007669"/>
    <property type="project" value="UniProtKB-KW"/>
</dbReference>
<dbReference type="RefSeq" id="WP_126724356.1">
    <property type="nucleotide sequence ID" value="NZ_RYZH01000008.1"/>
</dbReference>
<evidence type="ECO:0000256" key="16">
    <source>
        <dbReference type="ARBA" id="ARBA00023141"/>
    </source>
</evidence>
<comment type="similarity">
    <text evidence="7 19">Belongs to the sugar phosphate cyclases superfamily. Dehydroquinate synthase family.</text>
</comment>